<evidence type="ECO:0000313" key="2">
    <source>
        <dbReference type="Proteomes" id="UP000199048"/>
    </source>
</evidence>
<protein>
    <submittedName>
        <fullName evidence="1">Uncharacterized protein</fullName>
    </submittedName>
</protein>
<evidence type="ECO:0000313" key="1">
    <source>
        <dbReference type="EMBL" id="SFM86461.1"/>
    </source>
</evidence>
<organism evidence="1 2">
    <name type="scientific">Methylobacterium pseudosasicola</name>
    <dbReference type="NCBI Taxonomy" id="582667"/>
    <lineage>
        <taxon>Bacteria</taxon>
        <taxon>Pseudomonadati</taxon>
        <taxon>Pseudomonadota</taxon>
        <taxon>Alphaproteobacteria</taxon>
        <taxon>Hyphomicrobiales</taxon>
        <taxon>Methylobacteriaceae</taxon>
        <taxon>Methylobacterium</taxon>
    </lineage>
</organism>
<keyword evidence="2" id="KW-1185">Reference proteome</keyword>
<dbReference type="Proteomes" id="UP000199048">
    <property type="component" value="Unassembled WGS sequence"/>
</dbReference>
<name>A0A1I4UC97_9HYPH</name>
<reference evidence="2" key="1">
    <citation type="submission" date="2016-10" db="EMBL/GenBank/DDBJ databases">
        <authorList>
            <person name="Varghese N."/>
            <person name="Submissions S."/>
        </authorList>
    </citation>
    <scope>NUCLEOTIDE SEQUENCE [LARGE SCALE GENOMIC DNA]</scope>
    <source>
        <strain evidence="2">BL36</strain>
    </source>
</reference>
<proteinExistence type="predicted"/>
<accession>A0A1I4UC97</accession>
<dbReference type="EMBL" id="FOTK01000067">
    <property type="protein sequence ID" value="SFM86461.1"/>
    <property type="molecule type" value="Genomic_DNA"/>
</dbReference>
<sequence>MDPATAKILVSAALVASISLFSLVSIQAFIAQIAADLRAAKAVRVPVRAERPQPPQA</sequence>
<dbReference type="RefSeq" id="WP_167367878.1">
    <property type="nucleotide sequence ID" value="NZ_FOTK01000067.1"/>
</dbReference>
<dbReference type="AlphaFoldDB" id="A0A1I4UC97"/>
<gene>
    <name evidence="1" type="ORF">SAMN05192568_106713</name>
</gene>